<keyword evidence="4" id="KW-1185">Reference proteome</keyword>
<dbReference type="EMBL" id="PDJF01000001">
    <property type="protein sequence ID" value="PFG28164.1"/>
    <property type="molecule type" value="Genomic_DNA"/>
</dbReference>
<proteinExistence type="inferred from homology"/>
<comment type="caution">
    <text evidence="3">The sequence shown here is derived from an EMBL/GenBank/DDBJ whole genome shotgun (WGS) entry which is preliminary data.</text>
</comment>
<keyword evidence="2 3" id="KW-0378">Hydrolase</keyword>
<dbReference type="OrthoDB" id="9799036at2"/>
<dbReference type="RefSeq" id="WP_048380088.1">
    <property type="nucleotide sequence ID" value="NZ_LDYE01000006.1"/>
</dbReference>
<dbReference type="InterPro" id="IPR029069">
    <property type="entry name" value="HotDog_dom_sf"/>
</dbReference>
<evidence type="ECO:0000256" key="1">
    <source>
        <dbReference type="ARBA" id="ARBA00005953"/>
    </source>
</evidence>
<dbReference type="PANTHER" id="PTHR31793:SF27">
    <property type="entry name" value="NOVEL THIOESTERASE SUPERFAMILY DOMAIN AND SAPOSIN A-TYPE DOMAIN CONTAINING PROTEIN (0610012H03RIK)"/>
    <property type="match status" value="1"/>
</dbReference>
<gene>
    <name evidence="3" type="ORF">ATK06_1261</name>
</gene>
<dbReference type="Proteomes" id="UP000221653">
    <property type="component" value="Unassembled WGS sequence"/>
</dbReference>
<accession>A0A2A9DNI5</accession>
<dbReference type="PANTHER" id="PTHR31793">
    <property type="entry name" value="4-HYDROXYBENZOYL-COA THIOESTERASE FAMILY MEMBER"/>
    <property type="match status" value="1"/>
</dbReference>
<organism evidence="3 4">
    <name type="scientific">Corynebacterium renale</name>
    <dbReference type="NCBI Taxonomy" id="1724"/>
    <lineage>
        <taxon>Bacteria</taxon>
        <taxon>Bacillati</taxon>
        <taxon>Actinomycetota</taxon>
        <taxon>Actinomycetes</taxon>
        <taxon>Mycobacteriales</taxon>
        <taxon>Corynebacteriaceae</taxon>
        <taxon>Corynebacterium</taxon>
    </lineage>
</organism>
<sequence>MTFPTGNNEHVHVATIPLRWSDFDRYGHLMNANYIEVAQEARLQWANDSFSAHGLEVPAFVVRHLDVDFMKPLLPSAQNYATVESQVVEVGRTSLTTRQEIKDHQGRVACVVETVQVAVDVEKAAPRAITSDEKKVLTQVADSAQDAQ</sequence>
<evidence type="ECO:0000313" key="4">
    <source>
        <dbReference type="Proteomes" id="UP000221653"/>
    </source>
</evidence>
<dbReference type="SUPFAM" id="SSF54637">
    <property type="entry name" value="Thioesterase/thiol ester dehydrase-isomerase"/>
    <property type="match status" value="1"/>
</dbReference>
<dbReference type="InterPro" id="IPR050563">
    <property type="entry name" value="4-hydroxybenzoyl-CoA_TE"/>
</dbReference>
<dbReference type="Gene3D" id="3.10.129.10">
    <property type="entry name" value="Hotdog Thioesterase"/>
    <property type="match status" value="1"/>
</dbReference>
<evidence type="ECO:0000313" key="3">
    <source>
        <dbReference type="EMBL" id="PFG28164.1"/>
    </source>
</evidence>
<evidence type="ECO:0000256" key="2">
    <source>
        <dbReference type="ARBA" id="ARBA00022801"/>
    </source>
</evidence>
<dbReference type="AlphaFoldDB" id="A0A2A9DNI5"/>
<comment type="similarity">
    <text evidence="1">Belongs to the 4-hydroxybenzoyl-CoA thioesterase family.</text>
</comment>
<dbReference type="CDD" id="cd00586">
    <property type="entry name" value="4HBT"/>
    <property type="match status" value="1"/>
</dbReference>
<protein>
    <submittedName>
        <fullName evidence="3">Acyl-CoA thioester hydrolase</fullName>
    </submittedName>
</protein>
<name>A0A2A9DNI5_9CORY</name>
<dbReference type="GO" id="GO:0047617">
    <property type="term" value="F:fatty acyl-CoA hydrolase activity"/>
    <property type="evidence" value="ECO:0007669"/>
    <property type="project" value="TreeGrafter"/>
</dbReference>
<dbReference type="STRING" id="1724.GCA_001044175_01715"/>
<reference evidence="3 4" key="1">
    <citation type="submission" date="2017-10" db="EMBL/GenBank/DDBJ databases">
        <title>Sequencing the genomes of 1000 actinobacteria strains.</title>
        <authorList>
            <person name="Klenk H.-P."/>
        </authorList>
    </citation>
    <scope>NUCLEOTIDE SEQUENCE [LARGE SCALE GENOMIC DNA]</scope>
    <source>
        <strain evidence="3 4">DSM 20688</strain>
    </source>
</reference>
<dbReference type="Pfam" id="PF13279">
    <property type="entry name" value="4HBT_2"/>
    <property type="match status" value="1"/>
</dbReference>